<dbReference type="Proteomes" id="UP000281915">
    <property type="component" value="Unassembled WGS sequence"/>
</dbReference>
<accession>A0A3M8CLK6</accession>
<sequence length="299" mass="31933">MLGFIVNPMAGNGKGNGIWRTIERSLRDSGAVYQMRKTSGMGEAQKLAVELIQKEGVTKIIAVGGDGTVHEVLNGVQQSGRACVFGVIPAGSGNDYAKGHGIAIEPVAALEQILREEKKTVIDLLRINGRVAVNVVGAGFDAQVAKTTNEASYKGWLNKGGLGKVAYILSVLRVVCSFQPTDVTLAVDGQKHQLRNVWLIAIANIPNFGGGMLICPGAVPNDGIAEICVVSNVNRWQLLRAFPLIFTGSHVKHPGVRFFRGQHIQLESQTPLFVQADGEVIAHTPFTVEMVPSCQAICG</sequence>
<dbReference type="InterPro" id="IPR045540">
    <property type="entry name" value="YegS/DAGK_C"/>
</dbReference>
<dbReference type="PANTHER" id="PTHR12358">
    <property type="entry name" value="SPHINGOSINE KINASE"/>
    <property type="match status" value="1"/>
</dbReference>
<dbReference type="GO" id="GO:0016301">
    <property type="term" value="F:kinase activity"/>
    <property type="evidence" value="ECO:0007669"/>
    <property type="project" value="UniProtKB-KW"/>
</dbReference>
<protein>
    <submittedName>
        <fullName evidence="14">Diacylglycerol kinase family lipid kinase</fullName>
    </submittedName>
</protein>
<evidence type="ECO:0000256" key="5">
    <source>
        <dbReference type="ARBA" id="ARBA00022723"/>
    </source>
</evidence>
<gene>
    <name evidence="14" type="ORF">EDM58_17110</name>
</gene>
<keyword evidence="11" id="KW-0594">Phospholipid biosynthesis</keyword>
<feature type="domain" description="DAGKc" evidence="13">
    <location>
        <begin position="1"/>
        <end position="131"/>
    </location>
</feature>
<evidence type="ECO:0000313" key="14">
    <source>
        <dbReference type="EMBL" id="RNB76662.1"/>
    </source>
</evidence>
<dbReference type="Gene3D" id="2.60.200.40">
    <property type="match status" value="1"/>
</dbReference>
<dbReference type="InterPro" id="IPR016064">
    <property type="entry name" value="NAD/diacylglycerol_kinase_sf"/>
</dbReference>
<evidence type="ECO:0000256" key="1">
    <source>
        <dbReference type="ARBA" id="ARBA00001946"/>
    </source>
</evidence>
<keyword evidence="6" id="KW-0547">Nucleotide-binding</keyword>
<dbReference type="PANTHER" id="PTHR12358:SF106">
    <property type="entry name" value="LIPID KINASE YEGS"/>
    <property type="match status" value="1"/>
</dbReference>
<dbReference type="SMART" id="SM00046">
    <property type="entry name" value="DAGKc"/>
    <property type="match status" value="1"/>
</dbReference>
<keyword evidence="4" id="KW-0808">Transferase</keyword>
<dbReference type="Gene3D" id="3.40.50.10330">
    <property type="entry name" value="Probable inorganic polyphosphate/atp-NAD kinase, domain 1"/>
    <property type="match status" value="1"/>
</dbReference>
<evidence type="ECO:0000256" key="11">
    <source>
        <dbReference type="ARBA" id="ARBA00023209"/>
    </source>
</evidence>
<comment type="caution">
    <text evidence="14">The sequence shown here is derived from an EMBL/GenBank/DDBJ whole genome shotgun (WGS) entry which is preliminary data.</text>
</comment>
<proteinExistence type="inferred from homology"/>
<keyword evidence="9" id="KW-0460">Magnesium</keyword>
<dbReference type="AlphaFoldDB" id="A0A3M8CLK6"/>
<evidence type="ECO:0000256" key="12">
    <source>
        <dbReference type="ARBA" id="ARBA00023264"/>
    </source>
</evidence>
<evidence type="ECO:0000256" key="3">
    <source>
        <dbReference type="ARBA" id="ARBA00022516"/>
    </source>
</evidence>
<keyword evidence="12" id="KW-1208">Phospholipid metabolism</keyword>
<name>A0A3M8CLK6_9BACL</name>
<keyword evidence="8" id="KW-0067">ATP-binding</keyword>
<dbReference type="NCBIfam" id="TIGR00147">
    <property type="entry name" value="YegS/Rv2252/BmrU family lipid kinase"/>
    <property type="match status" value="1"/>
</dbReference>
<dbReference type="InterPro" id="IPR005218">
    <property type="entry name" value="Diacylglycerol/lipid_kinase"/>
</dbReference>
<evidence type="ECO:0000256" key="4">
    <source>
        <dbReference type="ARBA" id="ARBA00022679"/>
    </source>
</evidence>
<dbReference type="Pfam" id="PF00781">
    <property type="entry name" value="DAGK_cat"/>
    <property type="match status" value="1"/>
</dbReference>
<dbReference type="EMBL" id="RHHT01000036">
    <property type="protein sequence ID" value="RNB76662.1"/>
    <property type="molecule type" value="Genomic_DNA"/>
</dbReference>
<comment type="similarity">
    <text evidence="2">Belongs to the diacylglycerol/lipid kinase family.</text>
</comment>
<dbReference type="InterPro" id="IPR001206">
    <property type="entry name" value="Diacylglycerol_kinase_cat_dom"/>
</dbReference>
<evidence type="ECO:0000256" key="8">
    <source>
        <dbReference type="ARBA" id="ARBA00022840"/>
    </source>
</evidence>
<evidence type="ECO:0000256" key="6">
    <source>
        <dbReference type="ARBA" id="ARBA00022741"/>
    </source>
</evidence>
<reference evidence="14 15" key="1">
    <citation type="submission" date="2018-10" db="EMBL/GenBank/DDBJ databases">
        <title>Phylogenomics of Brevibacillus.</title>
        <authorList>
            <person name="Dunlap C."/>
        </authorList>
    </citation>
    <scope>NUCLEOTIDE SEQUENCE [LARGE SCALE GENOMIC DNA]</scope>
    <source>
        <strain evidence="14 15">JCM 15085</strain>
    </source>
</reference>
<dbReference type="GO" id="GO:0046872">
    <property type="term" value="F:metal ion binding"/>
    <property type="evidence" value="ECO:0007669"/>
    <property type="project" value="UniProtKB-KW"/>
</dbReference>
<organism evidence="14 15">
    <name type="scientific">Brevibacillus panacihumi</name>
    <dbReference type="NCBI Taxonomy" id="497735"/>
    <lineage>
        <taxon>Bacteria</taxon>
        <taxon>Bacillati</taxon>
        <taxon>Bacillota</taxon>
        <taxon>Bacilli</taxon>
        <taxon>Bacillales</taxon>
        <taxon>Paenibacillaceae</taxon>
        <taxon>Brevibacillus</taxon>
    </lineage>
</organism>
<keyword evidence="7 14" id="KW-0418">Kinase</keyword>
<evidence type="ECO:0000313" key="15">
    <source>
        <dbReference type="Proteomes" id="UP000281915"/>
    </source>
</evidence>
<keyword evidence="10" id="KW-0443">Lipid metabolism</keyword>
<dbReference type="InterPro" id="IPR050187">
    <property type="entry name" value="Lipid_Phosphate_FormReg"/>
</dbReference>
<keyword evidence="3" id="KW-0444">Lipid biosynthesis</keyword>
<evidence type="ECO:0000256" key="10">
    <source>
        <dbReference type="ARBA" id="ARBA00023098"/>
    </source>
</evidence>
<evidence type="ECO:0000256" key="7">
    <source>
        <dbReference type="ARBA" id="ARBA00022777"/>
    </source>
</evidence>
<dbReference type="SUPFAM" id="SSF111331">
    <property type="entry name" value="NAD kinase/diacylglycerol kinase-like"/>
    <property type="match status" value="1"/>
</dbReference>
<dbReference type="GO" id="GO:0005886">
    <property type="term" value="C:plasma membrane"/>
    <property type="evidence" value="ECO:0007669"/>
    <property type="project" value="TreeGrafter"/>
</dbReference>
<evidence type="ECO:0000259" key="13">
    <source>
        <dbReference type="PROSITE" id="PS50146"/>
    </source>
</evidence>
<comment type="cofactor">
    <cofactor evidence="1">
        <name>Mg(2+)</name>
        <dbReference type="ChEBI" id="CHEBI:18420"/>
    </cofactor>
</comment>
<dbReference type="InterPro" id="IPR017438">
    <property type="entry name" value="ATP-NAD_kinase_N"/>
</dbReference>
<dbReference type="Pfam" id="PF19279">
    <property type="entry name" value="YegS_C"/>
    <property type="match status" value="1"/>
</dbReference>
<dbReference type="PROSITE" id="PS50146">
    <property type="entry name" value="DAGK"/>
    <property type="match status" value="1"/>
</dbReference>
<keyword evidence="5" id="KW-0479">Metal-binding</keyword>
<evidence type="ECO:0000256" key="9">
    <source>
        <dbReference type="ARBA" id="ARBA00022842"/>
    </source>
</evidence>
<dbReference type="GO" id="GO:0005524">
    <property type="term" value="F:ATP binding"/>
    <property type="evidence" value="ECO:0007669"/>
    <property type="project" value="UniProtKB-KW"/>
</dbReference>
<dbReference type="GO" id="GO:0008654">
    <property type="term" value="P:phospholipid biosynthetic process"/>
    <property type="evidence" value="ECO:0007669"/>
    <property type="project" value="UniProtKB-KW"/>
</dbReference>
<evidence type="ECO:0000256" key="2">
    <source>
        <dbReference type="ARBA" id="ARBA00005983"/>
    </source>
</evidence>
<dbReference type="RefSeq" id="WP_122914399.1">
    <property type="nucleotide sequence ID" value="NZ_RHHT01000036.1"/>
</dbReference>